<dbReference type="Pfam" id="PF04488">
    <property type="entry name" value="Gly_transf_sug"/>
    <property type="match status" value="1"/>
</dbReference>
<keyword evidence="2" id="KW-0812">Transmembrane</keyword>
<protein>
    <recommendedName>
        <fullName evidence="5">Glycosyltransferase</fullName>
    </recommendedName>
</protein>
<reference evidence="3 4" key="1">
    <citation type="journal article" date="2024" name="Nat. Commun.">
        <title>Phylogenomics reveals the evolutionary origins of lichenization in chlorophyte algae.</title>
        <authorList>
            <person name="Puginier C."/>
            <person name="Libourel C."/>
            <person name="Otte J."/>
            <person name="Skaloud P."/>
            <person name="Haon M."/>
            <person name="Grisel S."/>
            <person name="Petersen M."/>
            <person name="Berrin J.G."/>
            <person name="Delaux P.M."/>
            <person name="Dal Grande F."/>
            <person name="Keller J."/>
        </authorList>
    </citation>
    <scope>NUCLEOTIDE SEQUENCE [LARGE SCALE GENOMIC DNA]</scope>
    <source>
        <strain evidence="3 4">SAG 2043</strain>
    </source>
</reference>
<evidence type="ECO:0000313" key="4">
    <source>
        <dbReference type="Proteomes" id="UP001489004"/>
    </source>
</evidence>
<dbReference type="InterPro" id="IPR007577">
    <property type="entry name" value="GlycoTrfase_DXD_sugar-bd_CS"/>
</dbReference>
<sequence>MDLHPDYDFKLWTDESSREFIKLEYPCLLDTYDSYTYTIQRADAIRYVLLYHYGGLYIDLDIECRRPLDFLRQYSFVMPQTKPVGFSNDFLVGAPKDPFLKQLTESLPRWNLNLISKYPTVMFSTGPMFVTGLASWYARKRDLFVLPFSMYGKYVKAANPLFVHLHGSSWHGNDAQSVRWFLKHPLLLGVALLMTLSTLGGVLLTRKLAAKRASSLEAGSKAC</sequence>
<name>A0AAW1Q764_9CHLO</name>
<keyword evidence="2" id="KW-1133">Transmembrane helix</keyword>
<comment type="caution">
    <text evidence="3">The sequence shown here is derived from an EMBL/GenBank/DDBJ whole genome shotgun (WGS) entry which is preliminary data.</text>
</comment>
<proteinExistence type="predicted"/>
<dbReference type="Proteomes" id="UP001489004">
    <property type="component" value="Unassembled WGS sequence"/>
</dbReference>
<dbReference type="PANTHER" id="PTHR32385">
    <property type="entry name" value="MANNOSYL PHOSPHORYLINOSITOL CERAMIDE SYNTHASE"/>
    <property type="match status" value="1"/>
</dbReference>
<keyword evidence="1" id="KW-0808">Transferase</keyword>
<dbReference type="PANTHER" id="PTHR32385:SF15">
    <property type="entry name" value="INOSITOL PHOSPHOCERAMIDE MANNOSYLTRANSFERASE 1"/>
    <property type="match status" value="1"/>
</dbReference>
<dbReference type="Gene3D" id="3.90.550.20">
    <property type="match status" value="1"/>
</dbReference>
<organism evidence="3 4">
    <name type="scientific">[Myrmecia] bisecta</name>
    <dbReference type="NCBI Taxonomy" id="41462"/>
    <lineage>
        <taxon>Eukaryota</taxon>
        <taxon>Viridiplantae</taxon>
        <taxon>Chlorophyta</taxon>
        <taxon>core chlorophytes</taxon>
        <taxon>Trebouxiophyceae</taxon>
        <taxon>Trebouxiales</taxon>
        <taxon>Trebouxiaceae</taxon>
        <taxon>Myrmecia</taxon>
    </lineage>
</organism>
<dbReference type="InterPro" id="IPR029044">
    <property type="entry name" value="Nucleotide-diphossugar_trans"/>
</dbReference>
<dbReference type="InterPro" id="IPR051706">
    <property type="entry name" value="Glycosyltransferase_domain"/>
</dbReference>
<dbReference type="SUPFAM" id="SSF53448">
    <property type="entry name" value="Nucleotide-diphospho-sugar transferases"/>
    <property type="match status" value="1"/>
</dbReference>
<keyword evidence="2" id="KW-0472">Membrane</keyword>
<feature type="transmembrane region" description="Helical" evidence="2">
    <location>
        <begin position="186"/>
        <end position="205"/>
    </location>
</feature>
<dbReference type="GO" id="GO:0000030">
    <property type="term" value="F:mannosyltransferase activity"/>
    <property type="evidence" value="ECO:0007669"/>
    <property type="project" value="TreeGrafter"/>
</dbReference>
<dbReference type="AlphaFoldDB" id="A0AAW1Q764"/>
<evidence type="ECO:0000256" key="2">
    <source>
        <dbReference type="SAM" id="Phobius"/>
    </source>
</evidence>
<accession>A0AAW1Q764</accession>
<dbReference type="GO" id="GO:0016020">
    <property type="term" value="C:membrane"/>
    <property type="evidence" value="ECO:0007669"/>
    <property type="project" value="GOC"/>
</dbReference>
<evidence type="ECO:0000256" key="1">
    <source>
        <dbReference type="ARBA" id="ARBA00022679"/>
    </source>
</evidence>
<dbReference type="GO" id="GO:0051999">
    <property type="term" value="P:mannosyl-inositol phosphorylceramide biosynthetic process"/>
    <property type="evidence" value="ECO:0007669"/>
    <property type="project" value="TreeGrafter"/>
</dbReference>
<evidence type="ECO:0000313" key="3">
    <source>
        <dbReference type="EMBL" id="KAK9818085.1"/>
    </source>
</evidence>
<gene>
    <name evidence="3" type="ORF">WJX72_006886</name>
</gene>
<dbReference type="EMBL" id="JALJOR010000004">
    <property type="protein sequence ID" value="KAK9818085.1"/>
    <property type="molecule type" value="Genomic_DNA"/>
</dbReference>
<evidence type="ECO:0008006" key="5">
    <source>
        <dbReference type="Google" id="ProtNLM"/>
    </source>
</evidence>
<keyword evidence="4" id="KW-1185">Reference proteome</keyword>